<accession>A0A231GZM0</accession>
<dbReference type="PANTHER" id="PTHR30055:SF234">
    <property type="entry name" value="HTH-TYPE TRANSCRIPTIONAL REGULATOR BETI"/>
    <property type="match status" value="1"/>
</dbReference>
<dbReference type="InterPro" id="IPR001647">
    <property type="entry name" value="HTH_TetR"/>
</dbReference>
<dbReference type="EMBL" id="NGAF01000015">
    <property type="protein sequence ID" value="OXR42067.1"/>
    <property type="molecule type" value="Genomic_DNA"/>
</dbReference>
<dbReference type="Gene3D" id="1.10.357.10">
    <property type="entry name" value="Tetracycline Repressor, domain 2"/>
    <property type="match status" value="1"/>
</dbReference>
<dbReference type="PANTHER" id="PTHR30055">
    <property type="entry name" value="HTH-TYPE TRANSCRIPTIONAL REGULATOR RUTR"/>
    <property type="match status" value="1"/>
</dbReference>
<name>A0A231GZM0_9NOCA</name>
<evidence type="ECO:0000256" key="2">
    <source>
        <dbReference type="ARBA" id="ARBA00023125"/>
    </source>
</evidence>
<dbReference type="Pfam" id="PF17932">
    <property type="entry name" value="TetR_C_24"/>
    <property type="match status" value="1"/>
</dbReference>
<dbReference type="InterPro" id="IPR009057">
    <property type="entry name" value="Homeodomain-like_sf"/>
</dbReference>
<sequence length="256" mass="28275">MSRNGRAPKADATIGVTGRPQDPDRSADRSGLRRELVENELYETAAQLFALKGVAGTTLQDIASAMGVSRQALYYYVKNKDDLIEKVVTEMIEVTRSLSEHFMASEELAPDERLRAVVRALVLQIAERPYRHRLVTQAESMLSGDLAREHIAYRNRFVKDIVATIEAGISDGIFRPVDPFTAAMTILGSCNWTAWWYHGDLVGAQETADSVADMAVRGLISADRQRSSSGTAEGALETIRESLSTLERALRKQSTD</sequence>
<dbReference type="GO" id="GO:0003700">
    <property type="term" value="F:DNA-binding transcription factor activity"/>
    <property type="evidence" value="ECO:0007669"/>
    <property type="project" value="TreeGrafter"/>
</dbReference>
<feature type="DNA-binding region" description="H-T-H motif" evidence="4">
    <location>
        <begin position="58"/>
        <end position="77"/>
    </location>
</feature>
<keyword evidence="2 4" id="KW-0238">DNA-binding</keyword>
<gene>
    <name evidence="7" type="primary">kstR2_9</name>
    <name evidence="7" type="ORF">B7C42_05666</name>
</gene>
<dbReference type="Proteomes" id="UP000215506">
    <property type="component" value="Unassembled WGS sequence"/>
</dbReference>
<keyword evidence="8" id="KW-1185">Reference proteome</keyword>
<dbReference type="RefSeq" id="WP_051042330.1">
    <property type="nucleotide sequence ID" value="NZ_JAAXOR010000001.1"/>
</dbReference>
<comment type="caution">
    <text evidence="7">The sequence shown here is derived from an EMBL/GenBank/DDBJ whole genome shotgun (WGS) entry which is preliminary data.</text>
</comment>
<evidence type="ECO:0000256" key="3">
    <source>
        <dbReference type="ARBA" id="ARBA00023163"/>
    </source>
</evidence>
<dbReference type="Gene3D" id="1.10.10.60">
    <property type="entry name" value="Homeodomain-like"/>
    <property type="match status" value="1"/>
</dbReference>
<dbReference type="SUPFAM" id="SSF48498">
    <property type="entry name" value="Tetracyclin repressor-like, C-terminal domain"/>
    <property type="match status" value="1"/>
</dbReference>
<reference evidence="7 8" key="1">
    <citation type="submission" date="2017-07" db="EMBL/GenBank/DDBJ databases">
        <title>First draft Genome Sequence of Nocardia cerradoensis isolated from human infection.</title>
        <authorList>
            <person name="Carrasco G."/>
        </authorList>
    </citation>
    <scope>NUCLEOTIDE SEQUENCE [LARGE SCALE GENOMIC DNA]</scope>
    <source>
        <strain evidence="7 8">CNM20130759</strain>
    </source>
</reference>
<organism evidence="7 8">
    <name type="scientific">Nocardia cerradoensis</name>
    <dbReference type="NCBI Taxonomy" id="85688"/>
    <lineage>
        <taxon>Bacteria</taxon>
        <taxon>Bacillati</taxon>
        <taxon>Actinomycetota</taxon>
        <taxon>Actinomycetes</taxon>
        <taxon>Mycobacteriales</taxon>
        <taxon>Nocardiaceae</taxon>
        <taxon>Nocardia</taxon>
    </lineage>
</organism>
<dbReference type="Pfam" id="PF00440">
    <property type="entry name" value="TetR_N"/>
    <property type="match status" value="1"/>
</dbReference>
<evidence type="ECO:0000256" key="5">
    <source>
        <dbReference type="SAM" id="MobiDB-lite"/>
    </source>
</evidence>
<keyword evidence="3" id="KW-0804">Transcription</keyword>
<protein>
    <submittedName>
        <fullName evidence="7">HTH-type transcriptional repressor KstR2</fullName>
    </submittedName>
</protein>
<feature type="region of interest" description="Disordered" evidence="5">
    <location>
        <begin position="1"/>
        <end position="31"/>
    </location>
</feature>
<proteinExistence type="predicted"/>
<dbReference type="PROSITE" id="PS50977">
    <property type="entry name" value="HTH_TETR_2"/>
    <property type="match status" value="1"/>
</dbReference>
<dbReference type="InterPro" id="IPR036271">
    <property type="entry name" value="Tet_transcr_reg_TetR-rel_C_sf"/>
</dbReference>
<dbReference type="InterPro" id="IPR041490">
    <property type="entry name" value="KstR2_TetR_C"/>
</dbReference>
<evidence type="ECO:0000256" key="1">
    <source>
        <dbReference type="ARBA" id="ARBA00023015"/>
    </source>
</evidence>
<evidence type="ECO:0000313" key="8">
    <source>
        <dbReference type="Proteomes" id="UP000215506"/>
    </source>
</evidence>
<feature type="domain" description="HTH tetR-type" evidence="6">
    <location>
        <begin position="35"/>
        <end position="95"/>
    </location>
</feature>
<evidence type="ECO:0000313" key="7">
    <source>
        <dbReference type="EMBL" id="OXR42067.1"/>
    </source>
</evidence>
<evidence type="ECO:0000256" key="4">
    <source>
        <dbReference type="PROSITE-ProRule" id="PRU00335"/>
    </source>
</evidence>
<dbReference type="GO" id="GO:0000976">
    <property type="term" value="F:transcription cis-regulatory region binding"/>
    <property type="evidence" value="ECO:0007669"/>
    <property type="project" value="TreeGrafter"/>
</dbReference>
<feature type="compositionally biased region" description="Basic and acidic residues" evidence="5">
    <location>
        <begin position="21"/>
        <end position="31"/>
    </location>
</feature>
<keyword evidence="1" id="KW-0805">Transcription regulation</keyword>
<dbReference type="InterPro" id="IPR050109">
    <property type="entry name" value="HTH-type_TetR-like_transc_reg"/>
</dbReference>
<dbReference type="AlphaFoldDB" id="A0A231GZM0"/>
<evidence type="ECO:0000259" key="6">
    <source>
        <dbReference type="PROSITE" id="PS50977"/>
    </source>
</evidence>
<dbReference type="PRINTS" id="PR00455">
    <property type="entry name" value="HTHTETR"/>
</dbReference>
<dbReference type="SUPFAM" id="SSF46689">
    <property type="entry name" value="Homeodomain-like"/>
    <property type="match status" value="1"/>
</dbReference>